<evidence type="ECO:0000313" key="1">
    <source>
        <dbReference type="EMBL" id="KAF7838820.1"/>
    </source>
</evidence>
<reference evidence="1" key="1">
    <citation type="submission" date="2020-09" db="EMBL/GenBank/DDBJ databases">
        <title>Genome-Enabled Discovery of Anthraquinone Biosynthesis in Senna tora.</title>
        <authorList>
            <person name="Kang S.-H."/>
            <person name="Pandey R.P."/>
            <person name="Lee C.-M."/>
            <person name="Sim J.-S."/>
            <person name="Jeong J.-T."/>
            <person name="Choi B.-S."/>
            <person name="Jung M."/>
            <person name="Ginzburg D."/>
            <person name="Zhao K."/>
            <person name="Won S.Y."/>
            <person name="Oh T.-J."/>
            <person name="Yu Y."/>
            <person name="Kim N.-H."/>
            <person name="Lee O.R."/>
            <person name="Lee T.-H."/>
            <person name="Bashyal P."/>
            <person name="Kim T.-S."/>
            <person name="Lee W.-H."/>
            <person name="Kawkins C."/>
            <person name="Kim C.-K."/>
            <person name="Kim J.S."/>
            <person name="Ahn B.O."/>
            <person name="Rhee S.Y."/>
            <person name="Sohng J.K."/>
        </authorList>
    </citation>
    <scope>NUCLEOTIDE SEQUENCE</scope>
    <source>
        <tissue evidence="1">Leaf</tissue>
    </source>
</reference>
<sequence>MAVPLDPENDGTKHMLTVNKFMVAKTGSDQPIGSIRPGTVETRIRNIYKSGEKPGKPLKTGGLTVETKKKQIYWPSDSRKKKELPVKQVRYI</sequence>
<protein>
    <submittedName>
        <fullName evidence="1">Uncharacterized protein</fullName>
    </submittedName>
</protein>
<accession>A0A834X6I7</accession>
<evidence type="ECO:0000313" key="2">
    <source>
        <dbReference type="Proteomes" id="UP000634136"/>
    </source>
</evidence>
<comment type="caution">
    <text evidence="1">The sequence shown here is derived from an EMBL/GenBank/DDBJ whole genome shotgun (WGS) entry which is preliminary data.</text>
</comment>
<proteinExistence type="predicted"/>
<organism evidence="1 2">
    <name type="scientific">Senna tora</name>
    <dbReference type="NCBI Taxonomy" id="362788"/>
    <lineage>
        <taxon>Eukaryota</taxon>
        <taxon>Viridiplantae</taxon>
        <taxon>Streptophyta</taxon>
        <taxon>Embryophyta</taxon>
        <taxon>Tracheophyta</taxon>
        <taxon>Spermatophyta</taxon>
        <taxon>Magnoliopsida</taxon>
        <taxon>eudicotyledons</taxon>
        <taxon>Gunneridae</taxon>
        <taxon>Pentapetalae</taxon>
        <taxon>rosids</taxon>
        <taxon>fabids</taxon>
        <taxon>Fabales</taxon>
        <taxon>Fabaceae</taxon>
        <taxon>Caesalpinioideae</taxon>
        <taxon>Cassia clade</taxon>
        <taxon>Senna</taxon>
    </lineage>
</organism>
<dbReference type="EMBL" id="JAAIUW010000003">
    <property type="protein sequence ID" value="KAF7838820.1"/>
    <property type="molecule type" value="Genomic_DNA"/>
</dbReference>
<dbReference type="AlphaFoldDB" id="A0A834X6I7"/>
<name>A0A834X6I7_9FABA</name>
<dbReference type="Proteomes" id="UP000634136">
    <property type="component" value="Unassembled WGS sequence"/>
</dbReference>
<keyword evidence="2" id="KW-1185">Reference proteome</keyword>
<gene>
    <name evidence="1" type="ORF">G2W53_007302</name>
</gene>